<keyword evidence="4 10" id="KW-0349">Heme</keyword>
<evidence type="ECO:0000256" key="10">
    <source>
        <dbReference type="RuleBase" id="RU364116"/>
    </source>
</evidence>
<keyword evidence="10" id="KW-0963">Cytoplasm</keyword>
<dbReference type="SFLD" id="SFLDG01082">
    <property type="entry name" value="B12-binding_domain_containing"/>
    <property type="match status" value="1"/>
</dbReference>
<dbReference type="PANTHER" id="PTHR13932:SF5">
    <property type="entry name" value="RADICAL S-ADENOSYL METHIONINE DOMAIN-CONTAINING PROTEIN 1, MITOCHONDRIAL"/>
    <property type="match status" value="1"/>
</dbReference>
<keyword evidence="5 10" id="KW-0949">S-adenosyl-L-methionine</keyword>
<reference evidence="13" key="1">
    <citation type="journal article" date="2019" name="Int. J. Syst. Evol. Microbiol.">
        <title>The Global Catalogue of Microorganisms (GCM) 10K type strain sequencing project: providing services to taxonomists for standard genome sequencing and annotation.</title>
        <authorList>
            <consortium name="The Broad Institute Genomics Platform"/>
            <consortium name="The Broad Institute Genome Sequencing Center for Infectious Disease"/>
            <person name="Wu L."/>
            <person name="Ma J."/>
        </authorList>
    </citation>
    <scope>NUCLEOTIDE SEQUENCE [LARGE SCALE GENOMIC DNA]</scope>
    <source>
        <strain evidence="13">CECT 8289</strain>
    </source>
</reference>
<dbReference type="PANTHER" id="PTHR13932">
    <property type="entry name" value="COPROPORPHYRINIGEN III OXIDASE"/>
    <property type="match status" value="1"/>
</dbReference>
<organism evidence="12 13">
    <name type="scientific">Ferruginibacter yonginensis</name>
    <dbReference type="NCBI Taxonomy" id="1310416"/>
    <lineage>
        <taxon>Bacteria</taxon>
        <taxon>Pseudomonadati</taxon>
        <taxon>Bacteroidota</taxon>
        <taxon>Chitinophagia</taxon>
        <taxon>Chitinophagales</taxon>
        <taxon>Chitinophagaceae</taxon>
        <taxon>Ferruginibacter</taxon>
    </lineage>
</organism>
<evidence type="ECO:0000256" key="5">
    <source>
        <dbReference type="ARBA" id="ARBA00022691"/>
    </source>
</evidence>
<dbReference type="InterPro" id="IPR004559">
    <property type="entry name" value="HemW-like"/>
</dbReference>
<keyword evidence="8 10" id="KW-0411">Iron-sulfur</keyword>
<dbReference type="SMART" id="SM00729">
    <property type="entry name" value="Elp3"/>
    <property type="match status" value="1"/>
</dbReference>
<evidence type="ECO:0000313" key="12">
    <source>
        <dbReference type="EMBL" id="MFC4262504.1"/>
    </source>
</evidence>
<proteinExistence type="inferred from homology"/>
<dbReference type="Pfam" id="PF04055">
    <property type="entry name" value="Radical_SAM"/>
    <property type="match status" value="1"/>
</dbReference>
<evidence type="ECO:0000256" key="7">
    <source>
        <dbReference type="ARBA" id="ARBA00023004"/>
    </source>
</evidence>
<keyword evidence="13" id="KW-1185">Reference proteome</keyword>
<dbReference type="SFLD" id="SFLDF00562">
    <property type="entry name" value="HemN-like__clustered_with_heat"/>
    <property type="match status" value="1"/>
</dbReference>
<dbReference type="NCBIfam" id="TIGR00539">
    <property type="entry name" value="hemN_rel"/>
    <property type="match status" value="1"/>
</dbReference>
<dbReference type="SFLD" id="SFLDS00029">
    <property type="entry name" value="Radical_SAM"/>
    <property type="match status" value="1"/>
</dbReference>
<name>A0ABV8QU02_9BACT</name>
<dbReference type="SFLD" id="SFLDG01065">
    <property type="entry name" value="anaerobic_coproporphyrinogen-I"/>
    <property type="match status" value="1"/>
</dbReference>
<keyword evidence="10" id="KW-0004">4Fe-4S</keyword>
<evidence type="ECO:0000259" key="11">
    <source>
        <dbReference type="PROSITE" id="PS51918"/>
    </source>
</evidence>
<protein>
    <recommendedName>
        <fullName evidence="3 10">Heme chaperone HemW</fullName>
    </recommendedName>
</protein>
<dbReference type="PROSITE" id="PS51918">
    <property type="entry name" value="RADICAL_SAM"/>
    <property type="match status" value="1"/>
</dbReference>
<dbReference type="Proteomes" id="UP001595907">
    <property type="component" value="Unassembled WGS sequence"/>
</dbReference>
<dbReference type="InterPro" id="IPR010723">
    <property type="entry name" value="HemN_C"/>
</dbReference>
<evidence type="ECO:0000256" key="6">
    <source>
        <dbReference type="ARBA" id="ARBA00022723"/>
    </source>
</evidence>
<comment type="cofactor">
    <cofactor evidence="1">
        <name>[4Fe-4S] cluster</name>
        <dbReference type="ChEBI" id="CHEBI:49883"/>
    </cofactor>
</comment>
<comment type="caution">
    <text evidence="12">The sequence shown here is derived from an EMBL/GenBank/DDBJ whole genome shotgun (WGS) entry which is preliminary data.</text>
</comment>
<gene>
    <name evidence="12" type="primary">hemW</name>
    <name evidence="12" type="ORF">ACFOWM_06430</name>
</gene>
<dbReference type="InterPro" id="IPR007197">
    <property type="entry name" value="rSAM"/>
</dbReference>
<dbReference type="EMBL" id="JBHSCZ010000001">
    <property type="protein sequence ID" value="MFC4262504.1"/>
    <property type="molecule type" value="Genomic_DNA"/>
</dbReference>
<evidence type="ECO:0000256" key="2">
    <source>
        <dbReference type="ARBA" id="ARBA00006100"/>
    </source>
</evidence>
<evidence type="ECO:0000313" key="13">
    <source>
        <dbReference type="Proteomes" id="UP001595907"/>
    </source>
</evidence>
<dbReference type="RefSeq" id="WP_379707978.1">
    <property type="nucleotide sequence ID" value="NZ_JBHSCZ010000001.1"/>
</dbReference>
<dbReference type="InterPro" id="IPR013785">
    <property type="entry name" value="Aldolase_TIM"/>
</dbReference>
<accession>A0ABV8QU02</accession>
<keyword evidence="6 10" id="KW-0479">Metal-binding</keyword>
<sequence>MSGIYIHIPFCRQACNYCNFHFSVSLQHKKAMVAAIVQEITSRLNFIPSKKIATVYIGGGTPSLLLADELSQIITAVYQQFDVAADAEITLEANPDDINDASLQTWLHLGINRLSVGLQSFNENELKWMNRAHNATQSIESIAAIKRAGFQQFSVDLIYGSPLQTDEDLIRNFNIIAAEKIPHISCYALTVEPGTLLNQQIAKQKMSNVDADKQAAQFELLLQLMKNAGYEQYEISNFCLPGHRSKHNSSYWQGKPYWGFGPSAHSFNGENIRRWNVANNSIYIKSIENNIVAFEEEILTKDQQFNEYVMTALRTIEGINTTIIKEKFGGDYLSLLSKNIEKYTTNELLVINDDCVVVTAKGKFLVDGIASNLFV</sequence>
<dbReference type="SFLD" id="SFLDF00288">
    <property type="entry name" value="HemN-like__clustered_with_nucl"/>
    <property type="match status" value="1"/>
</dbReference>
<comment type="similarity">
    <text evidence="2">Belongs to the anaerobic coproporphyrinogen-III oxidase family. HemW subfamily.</text>
</comment>
<dbReference type="Pfam" id="PF06969">
    <property type="entry name" value="HemN_C"/>
    <property type="match status" value="1"/>
</dbReference>
<evidence type="ECO:0000256" key="9">
    <source>
        <dbReference type="ARBA" id="ARBA00023186"/>
    </source>
</evidence>
<comment type="function">
    <text evidence="10">Probably acts as a heme chaperone, transferring heme to an unknown acceptor. Binds one molecule of heme per monomer, possibly covalently. Binds 1 [4Fe-4S] cluster. The cluster is coordinated with 3 cysteines and an exchangeable S-adenosyl-L-methionine.</text>
</comment>
<keyword evidence="9 10" id="KW-0143">Chaperone</keyword>
<dbReference type="InterPro" id="IPR058240">
    <property type="entry name" value="rSAM_sf"/>
</dbReference>
<evidence type="ECO:0000256" key="4">
    <source>
        <dbReference type="ARBA" id="ARBA00022617"/>
    </source>
</evidence>
<feature type="domain" description="Radical SAM core" evidence="11">
    <location>
        <begin position="1"/>
        <end position="231"/>
    </location>
</feature>
<evidence type="ECO:0000256" key="1">
    <source>
        <dbReference type="ARBA" id="ARBA00001966"/>
    </source>
</evidence>
<dbReference type="SUPFAM" id="SSF102114">
    <property type="entry name" value="Radical SAM enzymes"/>
    <property type="match status" value="1"/>
</dbReference>
<dbReference type="Gene3D" id="3.20.20.70">
    <property type="entry name" value="Aldolase class I"/>
    <property type="match status" value="1"/>
</dbReference>
<evidence type="ECO:0000256" key="3">
    <source>
        <dbReference type="ARBA" id="ARBA00017228"/>
    </source>
</evidence>
<dbReference type="InterPro" id="IPR006638">
    <property type="entry name" value="Elp3/MiaA/NifB-like_rSAM"/>
</dbReference>
<evidence type="ECO:0000256" key="8">
    <source>
        <dbReference type="ARBA" id="ARBA00023014"/>
    </source>
</evidence>
<comment type="subcellular location">
    <subcellularLocation>
        <location evidence="10">Cytoplasm</location>
    </subcellularLocation>
</comment>
<keyword evidence="7 10" id="KW-0408">Iron</keyword>
<dbReference type="InterPro" id="IPR034505">
    <property type="entry name" value="Coproporphyrinogen-III_oxidase"/>
</dbReference>